<feature type="transmembrane region" description="Helical" evidence="1">
    <location>
        <begin position="138"/>
        <end position="159"/>
    </location>
</feature>
<feature type="transmembrane region" description="Helical" evidence="1">
    <location>
        <begin position="46"/>
        <end position="67"/>
    </location>
</feature>
<keyword evidence="1" id="KW-1133">Transmembrane helix</keyword>
<evidence type="ECO:0000313" key="4">
    <source>
        <dbReference type="EMBL" id="RUR25881.1"/>
    </source>
</evidence>
<proteinExistence type="predicted"/>
<gene>
    <name evidence="3" type="ORF">DGG96_00720</name>
    <name evidence="4" type="ORF">ELY20_01670</name>
</gene>
<name>A0A317U7U3_9GAMM</name>
<dbReference type="Proteomes" id="UP000247152">
    <property type="component" value="Unassembled WGS sequence"/>
</dbReference>
<dbReference type="EMBL" id="RZGX01000002">
    <property type="protein sequence ID" value="RUR25881.1"/>
    <property type="molecule type" value="Genomic_DNA"/>
</dbReference>
<feature type="transmembrane region" description="Helical" evidence="1">
    <location>
        <begin position="171"/>
        <end position="190"/>
    </location>
</feature>
<feature type="transmembrane region" description="Helical" evidence="1">
    <location>
        <begin position="79"/>
        <end position="98"/>
    </location>
</feature>
<dbReference type="GO" id="GO:0016491">
    <property type="term" value="F:oxidoreductase activity"/>
    <property type="evidence" value="ECO:0007669"/>
    <property type="project" value="InterPro"/>
</dbReference>
<dbReference type="RefSeq" id="WP_110141101.1">
    <property type="nucleotide sequence ID" value="NZ_QHJG01000001.1"/>
</dbReference>
<reference evidence="4 6" key="2">
    <citation type="submission" date="2018-12" db="EMBL/GenBank/DDBJ databases">
        <title>Legionella sp,whole genome shotgun sequence.</title>
        <authorList>
            <person name="Wu H."/>
        </authorList>
    </citation>
    <scope>NUCLEOTIDE SEQUENCE [LARGE SCALE GENOMIC DNA]</scope>
    <source>
        <strain evidence="4">Km489</strain>
        <strain evidence="6">km489</strain>
    </source>
</reference>
<evidence type="ECO:0000256" key="1">
    <source>
        <dbReference type="SAM" id="Phobius"/>
    </source>
</evidence>
<keyword evidence="6" id="KW-1185">Reference proteome</keyword>
<dbReference type="GO" id="GO:0006629">
    <property type="term" value="P:lipid metabolic process"/>
    <property type="evidence" value="ECO:0007669"/>
    <property type="project" value="InterPro"/>
</dbReference>
<dbReference type="Proteomes" id="UP000287374">
    <property type="component" value="Unassembled WGS sequence"/>
</dbReference>
<feature type="domain" description="Fatty acid desaturase" evidence="2">
    <location>
        <begin position="46"/>
        <end position="289"/>
    </location>
</feature>
<dbReference type="Pfam" id="PF00487">
    <property type="entry name" value="FA_desaturase"/>
    <property type="match status" value="1"/>
</dbReference>
<dbReference type="AlphaFoldDB" id="A0A317U7U3"/>
<evidence type="ECO:0000313" key="3">
    <source>
        <dbReference type="EMBL" id="PWY57651.1"/>
    </source>
</evidence>
<comment type="caution">
    <text evidence="3">The sequence shown here is derived from an EMBL/GenBank/DDBJ whole genome shotgun (WGS) entry which is preliminary data.</text>
</comment>
<evidence type="ECO:0000259" key="2">
    <source>
        <dbReference type="Pfam" id="PF00487"/>
    </source>
</evidence>
<dbReference type="InterPro" id="IPR005804">
    <property type="entry name" value="FA_desaturase_dom"/>
</dbReference>
<accession>A0A317U7U3</accession>
<sequence>MLSNEEYTEVRKSLNFKRRLTKSLSFLIADIVLLCAAVIFLGKNSLLFYCLGEICLAILFLHNFILLHECGHNTLSSKSWLNVALGHYMSIFCCMPFYPWKIIHEEHHKWTGHIDKDPVFELLKQAKISKKLPWIFHVGWRTFIPLNVFFLHLVYWTYPLKLLKQKKLSRVMFRQCLFSVLFLFFAYVFLKWCFPSFLTFKNLAPAILIYGILWETLSTPQHLGLEPTQHRPTLKEHAQTTRSTWFPRWLQHYLFLNFGYHVEHHFFPALPWHELEKAHFKIKPLLKNEYQMVIGGVWNIQMRSQNMEKAIGVHDD</sequence>
<dbReference type="InterPro" id="IPR012171">
    <property type="entry name" value="Fatty_acid_desaturase"/>
</dbReference>
<evidence type="ECO:0000313" key="6">
    <source>
        <dbReference type="Proteomes" id="UP000287374"/>
    </source>
</evidence>
<dbReference type="PANTHER" id="PTHR32100">
    <property type="entry name" value="OMEGA-6 FATTY ACID DESATURASE, CHLOROPLASTIC"/>
    <property type="match status" value="1"/>
</dbReference>
<dbReference type="OrthoDB" id="9792534at2"/>
<feature type="transmembrane region" description="Helical" evidence="1">
    <location>
        <begin position="20"/>
        <end position="40"/>
    </location>
</feature>
<keyword evidence="1" id="KW-0812">Transmembrane</keyword>
<protein>
    <recommendedName>
        <fullName evidence="2">Fatty acid desaturase domain-containing protein</fullName>
    </recommendedName>
</protein>
<keyword evidence="1" id="KW-0472">Membrane</keyword>
<organism evidence="3 5">
    <name type="scientific">Legionella qingyii</name>
    <dbReference type="NCBI Taxonomy" id="2184757"/>
    <lineage>
        <taxon>Bacteria</taxon>
        <taxon>Pseudomonadati</taxon>
        <taxon>Pseudomonadota</taxon>
        <taxon>Gammaproteobacteria</taxon>
        <taxon>Legionellales</taxon>
        <taxon>Legionellaceae</taxon>
        <taxon>Legionella</taxon>
    </lineage>
</organism>
<dbReference type="EMBL" id="QHJG01000001">
    <property type="protein sequence ID" value="PWY57651.1"/>
    <property type="molecule type" value="Genomic_DNA"/>
</dbReference>
<evidence type="ECO:0000313" key="5">
    <source>
        <dbReference type="Proteomes" id="UP000247152"/>
    </source>
</evidence>
<reference evidence="3 5" key="1">
    <citation type="submission" date="2018-05" db="EMBL/GenBank/DDBJ databases">
        <title>Legionella qingyii sp.nov., whole genome shotgun sequence.</title>
        <authorList>
            <person name="Wu H."/>
            <person name="Zhu Q."/>
            <person name="Hu C."/>
        </authorList>
    </citation>
    <scope>NUCLEOTIDE SEQUENCE [LARGE SCALE GENOMIC DNA]</scope>
    <source>
        <strain evidence="3 5">HEB18</strain>
    </source>
</reference>